<dbReference type="PROSITE" id="PS00216">
    <property type="entry name" value="SUGAR_TRANSPORT_1"/>
    <property type="match status" value="1"/>
</dbReference>
<accession>A0A6P8XWV8</accession>
<gene>
    <name evidence="7" type="primary">LOC117576847</name>
</gene>
<sequence>MTTTYITTSQAPMQTTVITTGPGPQRPQPTYIEVIEDPRTSRSYNRWSNKHSAHTATVGILLFTYGGMDMAQGLGWNLSTGIATTYEFEFSWFIGVIIGTVVAALAITHTPKRYLYLLGGVMQLIDAIIFVSAPYDYNPIVAARYVGGVGFGFITMAFIIQNSEVTLSTSRGMWCGFEQYGLALGVMTQVLMDSQWGTGHSIGSNVAHGIIGIICAVIATGTVAMSVESPIFYLRRNNEDAARNSQTQLLGSNAPTEIYNAIFEEAKRYVAEGESSSIGADLTASAMPFLKMIFSRCLVAFTFSVPLSWSIRVSTYAWKLSIFSWPMILWSILRFIGTLVAILLVDKLGRKFISLLSLVCMAGLMLAMAGIYSDNSYLTSEYYMSEVSKVSLAFQIFAGMFVVPTPTYLAEAFPMRVKPFMIGLIICLEQVIHIIVIVTFGKTDDCFYQYFIGVGIILVVSLIIFAGLMPETRGLTLRQAGNRFRRVHDVMSY</sequence>
<feature type="transmembrane region" description="Helical" evidence="5">
    <location>
        <begin position="88"/>
        <end position="107"/>
    </location>
</feature>
<dbReference type="Pfam" id="PF00083">
    <property type="entry name" value="Sugar_tr"/>
    <property type="match status" value="1"/>
</dbReference>
<evidence type="ECO:0000313" key="7">
    <source>
        <dbReference type="RefSeq" id="XP_034117829.1"/>
    </source>
</evidence>
<feature type="transmembrane region" description="Helical" evidence="5">
    <location>
        <begin position="323"/>
        <end position="345"/>
    </location>
</feature>
<name>A0A6P8XWV8_DROAB</name>
<comment type="subcellular location">
    <subcellularLocation>
        <location evidence="1">Membrane</location>
        <topology evidence="1">Multi-pass membrane protein</topology>
    </subcellularLocation>
</comment>
<evidence type="ECO:0000256" key="2">
    <source>
        <dbReference type="ARBA" id="ARBA00022692"/>
    </source>
</evidence>
<dbReference type="Gene3D" id="1.20.1250.20">
    <property type="entry name" value="MFS general substrate transporter like domains"/>
    <property type="match status" value="1"/>
</dbReference>
<dbReference type="AlphaFoldDB" id="A0A6P8XWV8"/>
<feature type="transmembrane region" description="Helical" evidence="5">
    <location>
        <begin position="392"/>
        <end position="410"/>
    </location>
</feature>
<protein>
    <submittedName>
        <fullName evidence="7">Uncharacterized protein LOC117576847</fullName>
    </submittedName>
</protein>
<dbReference type="PANTHER" id="PTHR23529:SF2">
    <property type="entry name" value="GH19118P-RELATED"/>
    <property type="match status" value="1"/>
</dbReference>
<feature type="transmembrane region" description="Helical" evidence="5">
    <location>
        <begin position="114"/>
        <end position="135"/>
    </location>
</feature>
<dbReference type="InterPro" id="IPR005829">
    <property type="entry name" value="Sugar_transporter_CS"/>
</dbReference>
<proteinExistence type="predicted"/>
<dbReference type="InterPro" id="IPR036259">
    <property type="entry name" value="MFS_trans_sf"/>
</dbReference>
<dbReference type="OrthoDB" id="6612291at2759"/>
<feature type="transmembrane region" description="Helical" evidence="5">
    <location>
        <begin position="206"/>
        <end position="227"/>
    </location>
</feature>
<feature type="transmembrane region" description="Helical" evidence="5">
    <location>
        <begin position="141"/>
        <end position="160"/>
    </location>
</feature>
<organism evidence="6 7">
    <name type="scientific">Drosophila albomicans</name>
    <name type="common">Fruit fly</name>
    <dbReference type="NCBI Taxonomy" id="7291"/>
    <lineage>
        <taxon>Eukaryota</taxon>
        <taxon>Metazoa</taxon>
        <taxon>Ecdysozoa</taxon>
        <taxon>Arthropoda</taxon>
        <taxon>Hexapoda</taxon>
        <taxon>Insecta</taxon>
        <taxon>Pterygota</taxon>
        <taxon>Neoptera</taxon>
        <taxon>Endopterygota</taxon>
        <taxon>Diptera</taxon>
        <taxon>Brachycera</taxon>
        <taxon>Muscomorpha</taxon>
        <taxon>Ephydroidea</taxon>
        <taxon>Drosophilidae</taxon>
        <taxon>Drosophila</taxon>
    </lineage>
</organism>
<keyword evidence="3 5" id="KW-1133">Transmembrane helix</keyword>
<evidence type="ECO:0000313" key="6">
    <source>
        <dbReference type="Proteomes" id="UP000515160"/>
    </source>
</evidence>
<dbReference type="Proteomes" id="UP000515160">
    <property type="component" value="Chromosome 2R"/>
</dbReference>
<keyword evidence="4 5" id="KW-0472">Membrane</keyword>
<keyword evidence="2 5" id="KW-0812">Transmembrane</keyword>
<dbReference type="GeneID" id="117576847"/>
<evidence type="ECO:0000256" key="5">
    <source>
        <dbReference type="SAM" id="Phobius"/>
    </source>
</evidence>
<dbReference type="InterPro" id="IPR005828">
    <property type="entry name" value="MFS_sugar_transport-like"/>
</dbReference>
<evidence type="ECO:0000256" key="4">
    <source>
        <dbReference type="ARBA" id="ARBA00023136"/>
    </source>
</evidence>
<feature type="transmembrane region" description="Helical" evidence="5">
    <location>
        <begin position="422"/>
        <end position="441"/>
    </location>
</feature>
<reference evidence="7" key="1">
    <citation type="submission" date="2025-08" db="UniProtKB">
        <authorList>
            <consortium name="RefSeq"/>
        </authorList>
    </citation>
    <scope>IDENTIFICATION</scope>
    <source>
        <strain evidence="7">15112-1751.03</strain>
        <tissue evidence="7">Whole Adult</tissue>
    </source>
</reference>
<evidence type="ECO:0000256" key="1">
    <source>
        <dbReference type="ARBA" id="ARBA00004141"/>
    </source>
</evidence>
<dbReference type="GO" id="GO:0016020">
    <property type="term" value="C:membrane"/>
    <property type="evidence" value="ECO:0007669"/>
    <property type="project" value="UniProtKB-SubCell"/>
</dbReference>
<evidence type="ECO:0000256" key="3">
    <source>
        <dbReference type="ARBA" id="ARBA00022989"/>
    </source>
</evidence>
<feature type="transmembrane region" description="Helical" evidence="5">
    <location>
        <begin position="293"/>
        <end position="311"/>
    </location>
</feature>
<keyword evidence="6" id="KW-1185">Reference proteome</keyword>
<feature type="transmembrane region" description="Helical" evidence="5">
    <location>
        <begin position="447"/>
        <end position="468"/>
    </location>
</feature>
<dbReference type="RefSeq" id="XP_034117829.1">
    <property type="nucleotide sequence ID" value="XM_034261938.2"/>
</dbReference>
<dbReference type="PANTHER" id="PTHR23529">
    <property type="entry name" value="GH19118P-RELATED"/>
    <property type="match status" value="1"/>
</dbReference>
<feature type="transmembrane region" description="Helical" evidence="5">
    <location>
        <begin position="51"/>
        <end position="68"/>
    </location>
</feature>
<feature type="transmembrane region" description="Helical" evidence="5">
    <location>
        <begin position="172"/>
        <end position="191"/>
    </location>
</feature>
<feature type="transmembrane region" description="Helical" evidence="5">
    <location>
        <begin position="352"/>
        <end position="372"/>
    </location>
</feature>
<dbReference type="SUPFAM" id="SSF103473">
    <property type="entry name" value="MFS general substrate transporter"/>
    <property type="match status" value="1"/>
</dbReference>
<dbReference type="GO" id="GO:0022857">
    <property type="term" value="F:transmembrane transporter activity"/>
    <property type="evidence" value="ECO:0007669"/>
    <property type="project" value="InterPro"/>
</dbReference>